<proteinExistence type="predicted"/>
<feature type="transmembrane region" description="Helical" evidence="7">
    <location>
        <begin position="147"/>
        <end position="168"/>
    </location>
</feature>
<evidence type="ECO:0000256" key="4">
    <source>
        <dbReference type="ARBA" id="ARBA00022989"/>
    </source>
</evidence>
<evidence type="ECO:0000256" key="5">
    <source>
        <dbReference type="ARBA" id="ARBA00023136"/>
    </source>
</evidence>
<feature type="region of interest" description="Disordered" evidence="6">
    <location>
        <begin position="34"/>
        <end position="53"/>
    </location>
</feature>
<feature type="compositionally biased region" description="Basic and acidic residues" evidence="6">
    <location>
        <begin position="35"/>
        <end position="53"/>
    </location>
</feature>
<evidence type="ECO:0000256" key="1">
    <source>
        <dbReference type="ARBA" id="ARBA00004141"/>
    </source>
</evidence>
<feature type="transmembrane region" description="Helical" evidence="7">
    <location>
        <begin position="77"/>
        <end position="101"/>
    </location>
</feature>
<evidence type="ECO:0000256" key="2">
    <source>
        <dbReference type="ARBA" id="ARBA00022448"/>
    </source>
</evidence>
<comment type="subcellular location">
    <subcellularLocation>
        <location evidence="1">Membrane</location>
        <topology evidence="1">Multi-pass membrane protein</topology>
    </subcellularLocation>
</comment>
<protein>
    <recommendedName>
        <fullName evidence="8">Major facilitator superfamily (MFS) profile domain-containing protein</fullName>
    </recommendedName>
</protein>
<evidence type="ECO:0000259" key="8">
    <source>
        <dbReference type="PROSITE" id="PS50850"/>
    </source>
</evidence>
<dbReference type="PANTHER" id="PTHR23511">
    <property type="entry name" value="SYNAPTIC VESICLE GLYCOPROTEIN 2"/>
    <property type="match status" value="1"/>
</dbReference>
<keyword evidence="3 7" id="KW-0812">Transmembrane</keyword>
<dbReference type="InterPro" id="IPR020846">
    <property type="entry name" value="MFS_dom"/>
</dbReference>
<dbReference type="PANTHER" id="PTHR23511:SF36">
    <property type="entry name" value="EG:BACR7A4.13 PROTEIN-RELATED"/>
    <property type="match status" value="1"/>
</dbReference>
<evidence type="ECO:0000313" key="9">
    <source>
        <dbReference type="EMBL" id="KAL0271444.1"/>
    </source>
</evidence>
<dbReference type="InterPro" id="IPR011701">
    <property type="entry name" value="MFS"/>
</dbReference>
<keyword evidence="2" id="KW-0813">Transport</keyword>
<dbReference type="PROSITE" id="PS50850">
    <property type="entry name" value="MFS"/>
    <property type="match status" value="1"/>
</dbReference>
<name>A0AAW2HNF2_9NEOP</name>
<dbReference type="Pfam" id="PF07690">
    <property type="entry name" value="MFS_1"/>
    <property type="match status" value="1"/>
</dbReference>
<feature type="transmembrane region" description="Helical" evidence="7">
    <location>
        <begin position="340"/>
        <end position="362"/>
    </location>
</feature>
<evidence type="ECO:0000256" key="7">
    <source>
        <dbReference type="SAM" id="Phobius"/>
    </source>
</evidence>
<accession>A0AAW2HNF2</accession>
<dbReference type="Gene3D" id="1.20.1250.20">
    <property type="entry name" value="MFS general substrate transporter like domains"/>
    <property type="match status" value="1"/>
</dbReference>
<feature type="transmembrane region" description="Helical" evidence="7">
    <location>
        <begin position="204"/>
        <end position="226"/>
    </location>
</feature>
<feature type="transmembrane region" description="Helical" evidence="7">
    <location>
        <begin position="174"/>
        <end position="192"/>
    </location>
</feature>
<feature type="transmembrane region" description="Helical" evidence="7">
    <location>
        <begin position="467"/>
        <end position="491"/>
    </location>
</feature>
<evidence type="ECO:0000256" key="6">
    <source>
        <dbReference type="SAM" id="MobiDB-lite"/>
    </source>
</evidence>
<dbReference type="GO" id="GO:0022857">
    <property type="term" value="F:transmembrane transporter activity"/>
    <property type="evidence" value="ECO:0007669"/>
    <property type="project" value="InterPro"/>
</dbReference>
<evidence type="ECO:0000256" key="3">
    <source>
        <dbReference type="ARBA" id="ARBA00022692"/>
    </source>
</evidence>
<feature type="compositionally biased region" description="Polar residues" evidence="6">
    <location>
        <begin position="1"/>
        <end position="11"/>
    </location>
</feature>
<feature type="transmembrane region" description="Helical" evidence="7">
    <location>
        <begin position="530"/>
        <end position="550"/>
    </location>
</feature>
<sequence>MTIRDSINSVYSEPPYPLHTTELPWDTDSTITLNQRKEREKEQKNETSAEPESKGKSLTLCDFETAILETGYGKYNILLLLGSIPGFFGCSITTAGISLILPSAECDLELNSFDMGLMNSISYLGMISGAFIWGFLSDVFGRKRILVIAFMLDTVITVTFALAQTFLFFLAVKLLSGFINAAPYAILMAFIAECHASKYRARNLLWTGIFACLSGIFITALAWLIIPQPIRLDLFDGLLSIPSWRVFLLVSATPSLVASITLNFFGESPKFLMSRGRNEDAMKVFKRMYALNTGLPKDTYPVKTLIKEGKDRTEDRGRFSGFRQGLSQIRPLFRKPYFRHMILVCALEFLTLSGLNSIRLWLPELLSKMLNKEKTYDDGFVPATLCELLTPMMANATEITEYVKCTPHVVETGVYANTMIINGIGGLGYLVSGYLVAKLGKKILLFFIYGIGGACSIGMYWSASSNIMVGLTSVFVSLLSIGSTVIVSVVVDLIPTDQRSMAVCLTMMFGRMGALVGNLSFAALLDWNCAYLFIMLASTTLGSTGLAFLLPVTKGAALK</sequence>
<organism evidence="9">
    <name type="scientific">Menopon gallinae</name>
    <name type="common">poultry shaft louse</name>
    <dbReference type="NCBI Taxonomy" id="328185"/>
    <lineage>
        <taxon>Eukaryota</taxon>
        <taxon>Metazoa</taxon>
        <taxon>Ecdysozoa</taxon>
        <taxon>Arthropoda</taxon>
        <taxon>Hexapoda</taxon>
        <taxon>Insecta</taxon>
        <taxon>Pterygota</taxon>
        <taxon>Neoptera</taxon>
        <taxon>Paraneoptera</taxon>
        <taxon>Psocodea</taxon>
        <taxon>Troctomorpha</taxon>
        <taxon>Phthiraptera</taxon>
        <taxon>Amblycera</taxon>
        <taxon>Menoponidae</taxon>
        <taxon>Menopon</taxon>
    </lineage>
</organism>
<feature type="transmembrane region" description="Helical" evidence="7">
    <location>
        <begin position="503"/>
        <end position="524"/>
    </location>
</feature>
<dbReference type="SUPFAM" id="SSF103473">
    <property type="entry name" value="MFS general substrate transporter"/>
    <property type="match status" value="1"/>
</dbReference>
<reference evidence="9" key="1">
    <citation type="journal article" date="2024" name="Gigascience">
        <title>Chromosome-level genome of the poultry shaft louse Menopon gallinae provides insight into the host-switching and adaptive evolution of parasitic lice.</title>
        <authorList>
            <person name="Xu Y."/>
            <person name="Ma L."/>
            <person name="Liu S."/>
            <person name="Liang Y."/>
            <person name="Liu Q."/>
            <person name="He Z."/>
            <person name="Tian L."/>
            <person name="Duan Y."/>
            <person name="Cai W."/>
            <person name="Li H."/>
            <person name="Song F."/>
        </authorList>
    </citation>
    <scope>NUCLEOTIDE SEQUENCE</scope>
    <source>
        <strain evidence="9">Cailab_2023a</strain>
    </source>
</reference>
<feature type="region of interest" description="Disordered" evidence="6">
    <location>
        <begin position="1"/>
        <end position="29"/>
    </location>
</feature>
<comment type="caution">
    <text evidence="9">The sequence shown here is derived from an EMBL/GenBank/DDBJ whole genome shotgun (WGS) entry which is preliminary data.</text>
</comment>
<feature type="transmembrane region" description="Helical" evidence="7">
    <location>
        <begin position="246"/>
        <end position="265"/>
    </location>
</feature>
<feature type="transmembrane region" description="Helical" evidence="7">
    <location>
        <begin position="443"/>
        <end position="461"/>
    </location>
</feature>
<feature type="transmembrane region" description="Helical" evidence="7">
    <location>
        <begin position="121"/>
        <end position="140"/>
    </location>
</feature>
<dbReference type="AlphaFoldDB" id="A0AAW2HNF2"/>
<keyword evidence="4 7" id="KW-1133">Transmembrane helix</keyword>
<feature type="domain" description="Major facilitator superfamily (MFS) profile" evidence="8">
    <location>
        <begin position="75"/>
        <end position="554"/>
    </location>
</feature>
<feature type="transmembrane region" description="Helical" evidence="7">
    <location>
        <begin position="414"/>
        <end position="436"/>
    </location>
</feature>
<gene>
    <name evidence="9" type="ORF">PYX00_008539</name>
</gene>
<dbReference type="InterPro" id="IPR036259">
    <property type="entry name" value="MFS_trans_sf"/>
</dbReference>
<dbReference type="EMBL" id="JARGDH010000004">
    <property type="protein sequence ID" value="KAL0271444.1"/>
    <property type="molecule type" value="Genomic_DNA"/>
</dbReference>
<dbReference type="GO" id="GO:0016020">
    <property type="term" value="C:membrane"/>
    <property type="evidence" value="ECO:0007669"/>
    <property type="project" value="UniProtKB-SubCell"/>
</dbReference>
<keyword evidence="5 7" id="KW-0472">Membrane</keyword>